<evidence type="ECO:0000313" key="3">
    <source>
        <dbReference type="Proteomes" id="UP000268084"/>
    </source>
</evidence>
<reference evidence="2 3" key="1">
    <citation type="submission" date="2018-11" db="EMBL/GenBank/DDBJ databases">
        <authorList>
            <person name="Da X."/>
        </authorList>
    </citation>
    <scope>NUCLEOTIDE SEQUENCE [LARGE SCALE GENOMIC DNA]</scope>
    <source>
        <strain evidence="2 3">S14-144</strain>
    </source>
</reference>
<dbReference type="PANTHER" id="PTHR37298">
    <property type="entry name" value="UPF0111 PROTEIN YKAA"/>
    <property type="match status" value="1"/>
</dbReference>
<dbReference type="InterPro" id="IPR018445">
    <property type="entry name" value="Put_Phosphate_transp_reg"/>
</dbReference>
<dbReference type="Pfam" id="PF01865">
    <property type="entry name" value="PhoU_div"/>
    <property type="match status" value="1"/>
</dbReference>
<protein>
    <submittedName>
        <fullName evidence="2">DUF47 family protein</fullName>
    </submittedName>
</protein>
<dbReference type="OrthoDB" id="9797568at2"/>
<dbReference type="AlphaFoldDB" id="A0A3G8ZQK6"/>
<reference evidence="2 3" key="2">
    <citation type="submission" date="2018-12" db="EMBL/GenBank/DDBJ databases">
        <title>Nakamurella antarcticus sp. nov., isolated from Antarctica South Shetland Islands soil.</title>
        <authorList>
            <person name="Peng F."/>
        </authorList>
    </citation>
    <scope>NUCLEOTIDE SEQUENCE [LARGE SCALE GENOMIC DNA]</scope>
    <source>
        <strain evidence="2 3">S14-144</strain>
    </source>
</reference>
<accession>A0A3G8ZQK6</accession>
<name>A0A3G8ZQK6_9ACTN</name>
<organism evidence="2 3">
    <name type="scientific">Nakamurella antarctica</name>
    <dbReference type="NCBI Taxonomy" id="1902245"/>
    <lineage>
        <taxon>Bacteria</taxon>
        <taxon>Bacillati</taxon>
        <taxon>Actinomycetota</taxon>
        <taxon>Actinomycetes</taxon>
        <taxon>Nakamurellales</taxon>
        <taxon>Nakamurellaceae</taxon>
        <taxon>Nakamurella</taxon>
    </lineage>
</organism>
<comment type="similarity">
    <text evidence="1">Belongs to the UPF0111 family.</text>
</comment>
<dbReference type="Proteomes" id="UP000268084">
    <property type="component" value="Chromosome"/>
</dbReference>
<gene>
    <name evidence="2" type="ORF">EH165_14005</name>
</gene>
<sequence length="204" mass="22018">MSKFKPKDKSFYALFSAAAENIAAGAQTLSGLTGKKADLASGAARLAELEQAGDLITLDLLRILGASFVTPFDRSDIHHLTSALEDVIDHMESAGALIHLLDIGQLPSEASILIDILVQCAGHTTETMPKLRKLKGLDSYWTDIKKAEKDANVVHRQLLVRITSGEFDPLHAMKIRAVGSDLLAAVDCFENVADIVRAVLIKES</sequence>
<dbReference type="InterPro" id="IPR052912">
    <property type="entry name" value="UPF0111_domain"/>
</dbReference>
<dbReference type="Gene3D" id="1.20.58.220">
    <property type="entry name" value="Phosphate transport system protein phou homolog 2, domain 2"/>
    <property type="match status" value="1"/>
</dbReference>
<dbReference type="KEGG" id="nak:EH165_14005"/>
<dbReference type="InterPro" id="IPR038078">
    <property type="entry name" value="PhoU-like_sf"/>
</dbReference>
<dbReference type="EMBL" id="CP034170">
    <property type="protein sequence ID" value="AZI59087.1"/>
    <property type="molecule type" value="Genomic_DNA"/>
</dbReference>
<evidence type="ECO:0000256" key="1">
    <source>
        <dbReference type="ARBA" id="ARBA00008591"/>
    </source>
</evidence>
<dbReference type="PANTHER" id="PTHR37298:SF1">
    <property type="entry name" value="UPF0111 PROTEIN YKAA"/>
    <property type="match status" value="1"/>
</dbReference>
<keyword evidence="3" id="KW-1185">Reference proteome</keyword>
<evidence type="ECO:0000313" key="2">
    <source>
        <dbReference type="EMBL" id="AZI59087.1"/>
    </source>
</evidence>
<proteinExistence type="inferred from homology"/>
<dbReference type="RefSeq" id="WP_124799991.1">
    <property type="nucleotide sequence ID" value="NZ_CP034170.1"/>
</dbReference>